<dbReference type="PROSITE" id="PS51698">
    <property type="entry name" value="U_BOX"/>
    <property type="match status" value="1"/>
</dbReference>
<evidence type="ECO:0000256" key="4">
    <source>
        <dbReference type="SAM" id="Phobius"/>
    </source>
</evidence>
<dbReference type="OrthoDB" id="10064100at2759"/>
<dbReference type="CDD" id="cd16655">
    <property type="entry name" value="RING-Ubox_WDSUB1-like"/>
    <property type="match status" value="1"/>
</dbReference>
<dbReference type="SUPFAM" id="SSF57850">
    <property type="entry name" value="RING/U-box"/>
    <property type="match status" value="1"/>
</dbReference>
<dbReference type="InterPro" id="IPR013083">
    <property type="entry name" value="Znf_RING/FYVE/PHD"/>
</dbReference>
<feature type="region of interest" description="Disordered" evidence="3">
    <location>
        <begin position="1"/>
        <end position="23"/>
    </location>
</feature>
<dbReference type="EMBL" id="LHPG02000009">
    <property type="protein sequence ID" value="PRW55984.1"/>
    <property type="molecule type" value="Genomic_DNA"/>
</dbReference>
<keyword evidence="8" id="KW-1185">Reference proteome</keyword>
<evidence type="ECO:0000259" key="5">
    <source>
        <dbReference type="PROSITE" id="PS51698"/>
    </source>
</evidence>
<dbReference type="InterPro" id="IPR031968">
    <property type="entry name" value="VASt"/>
</dbReference>
<gene>
    <name evidence="7" type="ORF">C2E21_5273</name>
</gene>
<proteinExistence type="predicted"/>
<evidence type="ECO:0000256" key="1">
    <source>
        <dbReference type="ARBA" id="ARBA00004370"/>
    </source>
</evidence>
<dbReference type="Pfam" id="PF16016">
    <property type="entry name" value="VASt"/>
    <property type="match status" value="1"/>
</dbReference>
<sequence>MPCPMADRSSGGPGSGGGGPSIAEGRLFSEEYRSLFHRSFNSLLCPITLEPFEDPVVAADGRIYERTAIEHWLYRDGKDSSPMTNEPLAHKLLLPCPTVRRCMEEVADFVDTRLLHHRGPDEASEAPAATDQDEGEEVSLELPAPAKGSAQLPFPAPPPLKAVLLDVELPISLAALWLAMFHNNSSLLANFHQDLGDLDISISPWRQKDDVRRRVLRYTTPLKNPLGPRQARNTEVLEAAQLSGQGFTLRARCTSEGVPFASCFANHVQWVATPHGAHSSRLVVTGECRFHSPVWGPLKGQIERESIKGMSKAYRTLIRMMERNYGGTATPPSSSAGASGSQAAGGGKAGSGKLTGRPVSLVAAAGGAGEEESMNISALLQNPQTNAAAFLALVVFMAILWRLAAMNPMISQAVRGVATAAVGR</sequence>
<feature type="domain" description="U-box" evidence="5">
    <location>
        <begin position="38"/>
        <end position="120"/>
    </location>
</feature>
<dbReference type="Pfam" id="PF04564">
    <property type="entry name" value="U-box"/>
    <property type="match status" value="1"/>
</dbReference>
<keyword evidence="2 4" id="KW-0472">Membrane</keyword>
<feature type="compositionally biased region" description="Gly residues" evidence="3">
    <location>
        <begin position="11"/>
        <end position="20"/>
    </location>
</feature>
<evidence type="ECO:0000256" key="3">
    <source>
        <dbReference type="SAM" id="MobiDB-lite"/>
    </source>
</evidence>
<dbReference type="GO" id="GO:0004842">
    <property type="term" value="F:ubiquitin-protein transferase activity"/>
    <property type="evidence" value="ECO:0007669"/>
    <property type="project" value="InterPro"/>
</dbReference>
<dbReference type="Gene3D" id="3.30.40.10">
    <property type="entry name" value="Zinc/RING finger domain, C3HC4 (zinc finger)"/>
    <property type="match status" value="1"/>
</dbReference>
<feature type="region of interest" description="Disordered" evidence="3">
    <location>
        <begin position="118"/>
        <end position="139"/>
    </location>
</feature>
<feature type="domain" description="VASt" evidence="6">
    <location>
        <begin position="160"/>
        <end position="329"/>
    </location>
</feature>
<feature type="transmembrane region" description="Helical" evidence="4">
    <location>
        <begin position="387"/>
        <end position="405"/>
    </location>
</feature>
<reference evidence="7 8" key="1">
    <citation type="journal article" date="2018" name="Plant J.">
        <title>Genome sequences of Chlorella sorokiniana UTEX 1602 and Micractinium conductrix SAG 241.80: implications to maltose excretion by a green alga.</title>
        <authorList>
            <person name="Arriola M.B."/>
            <person name="Velmurugan N."/>
            <person name="Zhang Y."/>
            <person name="Plunkett M.H."/>
            <person name="Hondzo H."/>
            <person name="Barney B.M."/>
        </authorList>
    </citation>
    <scope>NUCLEOTIDE SEQUENCE [LARGE SCALE GENOMIC DNA]</scope>
    <source>
        <strain evidence="8">UTEX 1602</strain>
    </source>
</reference>
<dbReference type="STRING" id="3076.A0A2P6TPM4"/>
<organism evidence="7 8">
    <name type="scientific">Chlorella sorokiniana</name>
    <name type="common">Freshwater green alga</name>
    <dbReference type="NCBI Taxonomy" id="3076"/>
    <lineage>
        <taxon>Eukaryota</taxon>
        <taxon>Viridiplantae</taxon>
        <taxon>Chlorophyta</taxon>
        <taxon>core chlorophytes</taxon>
        <taxon>Trebouxiophyceae</taxon>
        <taxon>Chlorellales</taxon>
        <taxon>Chlorellaceae</taxon>
        <taxon>Chlorella clade</taxon>
        <taxon>Chlorella</taxon>
    </lineage>
</organism>
<dbReference type="InterPro" id="IPR003613">
    <property type="entry name" value="Ubox_domain"/>
</dbReference>
<evidence type="ECO:0000259" key="6">
    <source>
        <dbReference type="PROSITE" id="PS51778"/>
    </source>
</evidence>
<keyword evidence="4" id="KW-1133">Transmembrane helix</keyword>
<feature type="region of interest" description="Disordered" evidence="3">
    <location>
        <begin position="325"/>
        <end position="352"/>
    </location>
</feature>
<evidence type="ECO:0000313" key="7">
    <source>
        <dbReference type="EMBL" id="PRW55984.1"/>
    </source>
</evidence>
<dbReference type="SMART" id="SM00504">
    <property type="entry name" value="Ubox"/>
    <property type="match status" value="1"/>
</dbReference>
<evidence type="ECO:0000313" key="8">
    <source>
        <dbReference type="Proteomes" id="UP000239899"/>
    </source>
</evidence>
<dbReference type="UniPathway" id="UPA00143"/>
<comment type="subcellular location">
    <subcellularLocation>
        <location evidence="1">Membrane</location>
    </subcellularLocation>
</comment>
<evidence type="ECO:0000256" key="2">
    <source>
        <dbReference type="ARBA" id="ARBA00023136"/>
    </source>
</evidence>
<dbReference type="GO" id="GO:0016567">
    <property type="term" value="P:protein ubiquitination"/>
    <property type="evidence" value="ECO:0007669"/>
    <property type="project" value="UniProtKB-UniPathway"/>
</dbReference>
<dbReference type="AlphaFoldDB" id="A0A2P6TPM4"/>
<dbReference type="PANTHER" id="PTHR46573:SF1">
    <property type="entry name" value="WD REPEAT, SAM AND U-BOX DOMAIN-CONTAINING PROTEIN 1"/>
    <property type="match status" value="1"/>
</dbReference>
<keyword evidence="4" id="KW-0812">Transmembrane</keyword>
<dbReference type="InterPro" id="IPR052085">
    <property type="entry name" value="WD-SAM-U-box"/>
</dbReference>
<protein>
    <submittedName>
        <fullName evidence="7">GRAM domain-containing 1A isoform X2</fullName>
    </submittedName>
</protein>
<dbReference type="PROSITE" id="PS51778">
    <property type="entry name" value="VAST"/>
    <property type="match status" value="1"/>
</dbReference>
<name>A0A2P6TPM4_CHLSO</name>
<accession>A0A2P6TPM4</accession>
<feature type="compositionally biased region" description="Low complexity" evidence="3">
    <location>
        <begin position="326"/>
        <end position="342"/>
    </location>
</feature>
<dbReference type="Proteomes" id="UP000239899">
    <property type="component" value="Unassembled WGS sequence"/>
</dbReference>
<dbReference type="PANTHER" id="PTHR46573">
    <property type="entry name" value="WD REPEAT, SAM AND U-BOX DOMAIN-CONTAINING PROTEIN 1"/>
    <property type="match status" value="1"/>
</dbReference>
<comment type="caution">
    <text evidence="7">The sequence shown here is derived from an EMBL/GenBank/DDBJ whole genome shotgun (WGS) entry which is preliminary data.</text>
</comment>
<dbReference type="GO" id="GO:0016020">
    <property type="term" value="C:membrane"/>
    <property type="evidence" value="ECO:0007669"/>
    <property type="project" value="UniProtKB-SubCell"/>
</dbReference>